<reference evidence="2 3" key="2">
    <citation type="journal article" date="2019" name="G3 (Bethesda)">
        <title>Hybrid Assembly of the Genome of the Entomopathogenic Nematode Steinernema carpocapsae Identifies the X-Chromosome.</title>
        <authorList>
            <person name="Serra L."/>
            <person name="Macchietto M."/>
            <person name="Macias-Munoz A."/>
            <person name="McGill C.J."/>
            <person name="Rodriguez I.M."/>
            <person name="Rodriguez B."/>
            <person name="Murad R."/>
            <person name="Mortazavi A."/>
        </authorList>
    </citation>
    <scope>NUCLEOTIDE SEQUENCE [LARGE SCALE GENOMIC DNA]</scope>
    <source>
        <strain evidence="2 3">ALL</strain>
    </source>
</reference>
<keyword evidence="1" id="KW-0812">Transmembrane</keyword>
<name>A0A4U8UPH8_STECR</name>
<dbReference type="Proteomes" id="UP000298663">
    <property type="component" value="Unassembled WGS sequence"/>
</dbReference>
<feature type="transmembrane region" description="Helical" evidence="1">
    <location>
        <begin position="52"/>
        <end position="74"/>
    </location>
</feature>
<proteinExistence type="predicted"/>
<dbReference type="EMBL" id="AZBU02000001">
    <property type="protein sequence ID" value="TMS34629.1"/>
    <property type="molecule type" value="Genomic_DNA"/>
</dbReference>
<reference evidence="2 3" key="1">
    <citation type="journal article" date="2015" name="Genome Biol.">
        <title>Comparative genomics of Steinernema reveals deeply conserved gene regulatory networks.</title>
        <authorList>
            <person name="Dillman A.R."/>
            <person name="Macchietto M."/>
            <person name="Porter C.F."/>
            <person name="Rogers A."/>
            <person name="Williams B."/>
            <person name="Antoshechkin I."/>
            <person name="Lee M.M."/>
            <person name="Goodwin Z."/>
            <person name="Lu X."/>
            <person name="Lewis E.E."/>
            <person name="Goodrich-Blair H."/>
            <person name="Stock S.P."/>
            <person name="Adams B.J."/>
            <person name="Sternberg P.W."/>
            <person name="Mortazavi A."/>
        </authorList>
    </citation>
    <scope>NUCLEOTIDE SEQUENCE [LARGE SCALE GENOMIC DNA]</scope>
    <source>
        <strain evidence="2 3">ALL</strain>
    </source>
</reference>
<evidence type="ECO:0000256" key="1">
    <source>
        <dbReference type="SAM" id="Phobius"/>
    </source>
</evidence>
<evidence type="ECO:0000313" key="3">
    <source>
        <dbReference type="Proteomes" id="UP000298663"/>
    </source>
</evidence>
<accession>A0A4U8UPH8</accession>
<gene>
    <name evidence="2" type="ORF">L596_002177</name>
</gene>
<organism evidence="2 3">
    <name type="scientific">Steinernema carpocapsae</name>
    <name type="common">Entomopathogenic nematode</name>
    <dbReference type="NCBI Taxonomy" id="34508"/>
    <lineage>
        <taxon>Eukaryota</taxon>
        <taxon>Metazoa</taxon>
        <taxon>Ecdysozoa</taxon>
        <taxon>Nematoda</taxon>
        <taxon>Chromadorea</taxon>
        <taxon>Rhabditida</taxon>
        <taxon>Tylenchina</taxon>
        <taxon>Panagrolaimomorpha</taxon>
        <taxon>Strongyloidoidea</taxon>
        <taxon>Steinernematidae</taxon>
        <taxon>Steinernema</taxon>
    </lineage>
</organism>
<keyword evidence="1" id="KW-1133">Transmembrane helix</keyword>
<comment type="caution">
    <text evidence="2">The sequence shown here is derived from an EMBL/GenBank/DDBJ whole genome shotgun (WGS) entry which is preliminary data.</text>
</comment>
<sequence length="75" mass="8537">MDITATVSMVITATVFRIKVLGRQSSRHLNADFGLRSLLRPILSSTRNSTNVFFPIMIYRVMKMSLVLASLFWLC</sequence>
<protein>
    <submittedName>
        <fullName evidence="2">Uncharacterized protein</fullName>
    </submittedName>
</protein>
<keyword evidence="1" id="KW-0472">Membrane</keyword>
<dbReference type="AlphaFoldDB" id="A0A4U8UPH8"/>
<keyword evidence="3" id="KW-1185">Reference proteome</keyword>
<evidence type="ECO:0000313" key="2">
    <source>
        <dbReference type="EMBL" id="TMS34629.1"/>
    </source>
</evidence>